<evidence type="ECO:0000313" key="3">
    <source>
        <dbReference type="EMBL" id="CAD6342778.1"/>
    </source>
</evidence>
<sequence>MSQHGDLGGTAGRWREVHGVESSWAGLLDMLDLDLHAPHYPPLRRVGAGDLLRHLQLRTGSPDSVRQVGWPCWTFSSSGAVMPWCTGAGSTPPLTPRPATKRQCKASGVERGAELATLNTFNIAANDYNVAPCVAARTVCPVTVFAFTSPRVGSSGFKKQFDAIPELRLLRACNAYNVVVRASTRSCMELAIDTGKSRALPEEPGHEQTWHNLEVYLRLRGYAGCVGGGFELATARDAALVNKAYDALRNSNRVVGAVAEQGNGGGSGQNGE</sequence>
<dbReference type="EMBL" id="CAJGYO010000602">
    <property type="protein sequence ID" value="CAD6342778.1"/>
    <property type="molecule type" value="Genomic_DNA"/>
</dbReference>
<name>A0A811SPP5_9POAL</name>
<gene>
    <name evidence="3" type="ORF">NCGR_LOCUS66875</name>
</gene>
<dbReference type="GO" id="GO:0008970">
    <property type="term" value="F:phospholipase A1 activity"/>
    <property type="evidence" value="ECO:0007669"/>
    <property type="project" value="UniProtKB-UniRule"/>
</dbReference>
<keyword evidence="4" id="KW-1185">Reference proteome</keyword>
<protein>
    <recommendedName>
        <fullName evidence="2">Phospholipase A1</fullName>
        <ecNumber evidence="2">3.1.1.-</ecNumber>
    </recommendedName>
</protein>
<dbReference type="GO" id="GO:0016042">
    <property type="term" value="P:lipid catabolic process"/>
    <property type="evidence" value="ECO:0007669"/>
    <property type="project" value="UniProtKB-UniRule"/>
</dbReference>
<dbReference type="InterPro" id="IPR029058">
    <property type="entry name" value="AB_hydrolase_fold"/>
</dbReference>
<comment type="function">
    <text evidence="2">Acylhydrolase that catalyzes the hydrolysis of phospholipids at the sn-1 position.</text>
</comment>
<keyword evidence="2" id="KW-0442">Lipid degradation</keyword>
<dbReference type="PANTHER" id="PTHR31828">
    <property type="entry name" value="PHOSPHOLIPASE A1-IIGAMMA"/>
    <property type="match status" value="1"/>
</dbReference>
<evidence type="ECO:0000256" key="2">
    <source>
        <dbReference type="RuleBase" id="RU367093"/>
    </source>
</evidence>
<dbReference type="EC" id="3.1.1.-" evidence="2"/>
<keyword evidence="2" id="KW-0443">Lipid metabolism</keyword>
<dbReference type="Gene3D" id="3.40.50.1820">
    <property type="entry name" value="alpha/beta hydrolase"/>
    <property type="match status" value="1"/>
</dbReference>
<dbReference type="PANTHER" id="PTHR31828:SF12">
    <property type="entry name" value="PHOSPHOLIPASE A1-II 6"/>
    <property type="match status" value="1"/>
</dbReference>
<comment type="similarity">
    <text evidence="2">Belongs to the AB hydrolase superfamily. Lipase family.</text>
</comment>
<evidence type="ECO:0000256" key="1">
    <source>
        <dbReference type="ARBA" id="ARBA00022801"/>
    </source>
</evidence>
<keyword evidence="1 2" id="KW-0378">Hydrolase</keyword>
<dbReference type="InterPro" id="IPR033556">
    <property type="entry name" value="PLA"/>
</dbReference>
<dbReference type="Proteomes" id="UP000604825">
    <property type="component" value="Unassembled WGS sequence"/>
</dbReference>
<dbReference type="AlphaFoldDB" id="A0A811SPP5"/>
<proteinExistence type="inferred from homology"/>
<reference evidence="3" key="1">
    <citation type="submission" date="2020-10" db="EMBL/GenBank/DDBJ databases">
        <authorList>
            <person name="Han B."/>
            <person name="Lu T."/>
            <person name="Zhao Q."/>
            <person name="Huang X."/>
            <person name="Zhao Y."/>
        </authorList>
    </citation>
    <scope>NUCLEOTIDE SEQUENCE</scope>
</reference>
<organism evidence="3 4">
    <name type="scientific">Miscanthus lutarioriparius</name>
    <dbReference type="NCBI Taxonomy" id="422564"/>
    <lineage>
        <taxon>Eukaryota</taxon>
        <taxon>Viridiplantae</taxon>
        <taxon>Streptophyta</taxon>
        <taxon>Embryophyta</taxon>
        <taxon>Tracheophyta</taxon>
        <taxon>Spermatophyta</taxon>
        <taxon>Magnoliopsida</taxon>
        <taxon>Liliopsida</taxon>
        <taxon>Poales</taxon>
        <taxon>Poaceae</taxon>
        <taxon>PACMAD clade</taxon>
        <taxon>Panicoideae</taxon>
        <taxon>Andropogonodae</taxon>
        <taxon>Andropogoneae</taxon>
        <taxon>Saccharinae</taxon>
        <taxon>Miscanthus</taxon>
    </lineage>
</organism>
<accession>A0A811SPP5</accession>
<evidence type="ECO:0000313" key="4">
    <source>
        <dbReference type="Proteomes" id="UP000604825"/>
    </source>
</evidence>
<comment type="caution">
    <text evidence="3">The sequence shown here is derived from an EMBL/GenBank/DDBJ whole genome shotgun (WGS) entry which is preliminary data.</text>
</comment>